<evidence type="ECO:0000256" key="1">
    <source>
        <dbReference type="ARBA" id="ARBA00023015"/>
    </source>
</evidence>
<gene>
    <name evidence="4" type="ORF">ONB1V03_LOCUS14513</name>
</gene>
<keyword evidence="5" id="KW-1185">Reference proteome</keyword>
<evidence type="ECO:0000256" key="2">
    <source>
        <dbReference type="ARBA" id="ARBA00023163"/>
    </source>
</evidence>
<keyword evidence="3" id="KW-0675">Receptor</keyword>
<proteinExistence type="predicted"/>
<feature type="non-terminal residue" evidence="4">
    <location>
        <position position="1"/>
    </location>
</feature>
<dbReference type="OrthoDB" id="6352325at2759"/>
<protein>
    <submittedName>
        <fullName evidence="4">Uncharacterized protein</fullName>
    </submittedName>
</protein>
<accession>A0A7R9MCY6</accession>
<dbReference type="Gene3D" id="1.10.565.10">
    <property type="entry name" value="Retinoid X Receptor"/>
    <property type="match status" value="1"/>
</dbReference>
<dbReference type="InterPro" id="IPR035500">
    <property type="entry name" value="NHR-like_dom_sf"/>
</dbReference>
<keyword evidence="2" id="KW-0804">Transcription</keyword>
<name>A0A7R9MCY6_9ACAR</name>
<evidence type="ECO:0000256" key="3">
    <source>
        <dbReference type="ARBA" id="ARBA00023170"/>
    </source>
</evidence>
<dbReference type="EMBL" id="CAJPVJ010013851">
    <property type="protein sequence ID" value="CAG2175074.1"/>
    <property type="molecule type" value="Genomic_DNA"/>
</dbReference>
<keyword evidence="1" id="KW-0805">Transcription regulation</keyword>
<reference evidence="4" key="1">
    <citation type="submission" date="2020-11" db="EMBL/GenBank/DDBJ databases">
        <authorList>
            <person name="Tran Van P."/>
        </authorList>
    </citation>
    <scope>NUCLEOTIDE SEQUENCE</scope>
</reference>
<dbReference type="Proteomes" id="UP000728032">
    <property type="component" value="Unassembled WGS sequence"/>
</dbReference>
<dbReference type="AlphaFoldDB" id="A0A7R9MCY6"/>
<dbReference type="EMBL" id="OC928676">
    <property type="protein sequence ID" value="CAD7657888.1"/>
    <property type="molecule type" value="Genomic_DNA"/>
</dbReference>
<evidence type="ECO:0000313" key="4">
    <source>
        <dbReference type="EMBL" id="CAD7657888.1"/>
    </source>
</evidence>
<organism evidence="4">
    <name type="scientific">Oppiella nova</name>
    <dbReference type="NCBI Taxonomy" id="334625"/>
    <lineage>
        <taxon>Eukaryota</taxon>
        <taxon>Metazoa</taxon>
        <taxon>Ecdysozoa</taxon>
        <taxon>Arthropoda</taxon>
        <taxon>Chelicerata</taxon>
        <taxon>Arachnida</taxon>
        <taxon>Acari</taxon>
        <taxon>Acariformes</taxon>
        <taxon>Sarcoptiformes</taxon>
        <taxon>Oribatida</taxon>
        <taxon>Brachypylina</taxon>
        <taxon>Oppioidea</taxon>
        <taxon>Oppiidae</taxon>
        <taxon>Oppiella</taxon>
    </lineage>
</organism>
<sequence>LTAIVLFNPDQPNLEHKNFVKLQQDIYMYLLQRYLAVRYQSQTESTLKFVKLDPDHVPPLMKDILDINEKRSGNTCDGCAGATVTSNNIVVF</sequence>
<evidence type="ECO:0000313" key="5">
    <source>
        <dbReference type="Proteomes" id="UP000728032"/>
    </source>
</evidence>
<dbReference type="SUPFAM" id="SSF48508">
    <property type="entry name" value="Nuclear receptor ligand-binding domain"/>
    <property type="match status" value="1"/>
</dbReference>